<name>A0A6J6PUN1_9ZZZZ</name>
<evidence type="ECO:0000256" key="1">
    <source>
        <dbReference type="ARBA" id="ARBA00004613"/>
    </source>
</evidence>
<keyword evidence="3" id="KW-0964">Secreted</keyword>
<dbReference type="InterPro" id="IPR034176">
    <property type="entry name" value="Peptidases_S8_13"/>
</dbReference>
<dbReference type="InterPro" id="IPR000209">
    <property type="entry name" value="Peptidase_S8/S53_dom"/>
</dbReference>
<dbReference type="InterPro" id="IPR036852">
    <property type="entry name" value="Peptidase_S8/S53_dom_sf"/>
</dbReference>
<evidence type="ECO:0000256" key="7">
    <source>
        <dbReference type="ARBA" id="ARBA00022825"/>
    </source>
</evidence>
<dbReference type="PROSITE" id="PS50853">
    <property type="entry name" value="FN3"/>
    <property type="match status" value="1"/>
</dbReference>
<evidence type="ECO:0000313" key="10">
    <source>
        <dbReference type="EMBL" id="CAB4702467.1"/>
    </source>
</evidence>
<organism evidence="10">
    <name type="scientific">freshwater metagenome</name>
    <dbReference type="NCBI Taxonomy" id="449393"/>
    <lineage>
        <taxon>unclassified sequences</taxon>
        <taxon>metagenomes</taxon>
        <taxon>ecological metagenomes</taxon>
    </lineage>
</organism>
<dbReference type="InterPro" id="IPR003961">
    <property type="entry name" value="FN3_dom"/>
</dbReference>
<evidence type="ECO:0000256" key="8">
    <source>
        <dbReference type="ARBA" id="ARBA00023145"/>
    </source>
</evidence>
<dbReference type="PROSITE" id="PS00136">
    <property type="entry name" value="SUBTILASE_ASP"/>
    <property type="match status" value="1"/>
</dbReference>
<dbReference type="CDD" id="cd07496">
    <property type="entry name" value="Peptidases_S8_13"/>
    <property type="match status" value="1"/>
</dbReference>
<dbReference type="GO" id="GO:0004252">
    <property type="term" value="F:serine-type endopeptidase activity"/>
    <property type="evidence" value="ECO:0007669"/>
    <property type="project" value="InterPro"/>
</dbReference>
<reference evidence="10" key="1">
    <citation type="submission" date="2020-05" db="EMBL/GenBank/DDBJ databases">
        <authorList>
            <person name="Chiriac C."/>
            <person name="Salcher M."/>
            <person name="Ghai R."/>
            <person name="Kavagutti S V."/>
        </authorList>
    </citation>
    <scope>NUCLEOTIDE SEQUENCE</scope>
</reference>
<evidence type="ECO:0000259" key="9">
    <source>
        <dbReference type="PROSITE" id="PS50853"/>
    </source>
</evidence>
<dbReference type="InterPro" id="IPR013783">
    <property type="entry name" value="Ig-like_fold"/>
</dbReference>
<dbReference type="PANTHER" id="PTHR43806:SF11">
    <property type="entry name" value="CEREVISIN-RELATED"/>
    <property type="match status" value="1"/>
</dbReference>
<dbReference type="GO" id="GO:0005576">
    <property type="term" value="C:extracellular region"/>
    <property type="evidence" value="ECO:0007669"/>
    <property type="project" value="UniProtKB-SubCell"/>
</dbReference>
<dbReference type="GO" id="GO:0006508">
    <property type="term" value="P:proteolysis"/>
    <property type="evidence" value="ECO:0007669"/>
    <property type="project" value="UniProtKB-KW"/>
</dbReference>
<dbReference type="InterPro" id="IPR023828">
    <property type="entry name" value="Peptidase_S8_Ser-AS"/>
</dbReference>
<dbReference type="PRINTS" id="PR00723">
    <property type="entry name" value="SUBTILISIN"/>
</dbReference>
<protein>
    <submittedName>
        <fullName evidence="10">Unannotated protein</fullName>
    </submittedName>
</protein>
<proteinExistence type="inferred from homology"/>
<accession>A0A6J6PUN1</accession>
<sequence length="823" mass="82375">MLDGSTPDIAALSREAGESVSLGRRGHDDSWVSKLAGRRSPAEVEAISRRIAALPGVAFAEPDRKVFATAAPTDPSYVKQWDLFAPTATTKGLDITSARAVTSGTSDVVVAVVDTGITAHVELAGQVLPGYDMVSDVLLANDGDLRDANAADPGDWVSTSENALGYFAGCGVSNSSWHGTHVSGTIAAKSDNGIGIAGIASGVKILPVRVLGKCGGYDSDVADGIRWAAGLAVAGAPTNPNPAAIINLSLGGGGACSSVYQAAITDAIAVGAIVVVAAGNSGVDVATSSPANCAGAVSVAATGAGGNRSWFSNFGATVKIAAQGGDDRVTSTGGVAAAADTSGEIYSTINAGLTSPTTDSYAFYEGTSMAAPHVAAVAALVKSVQPSLTPAGLIALLQRTTTPFAATSTCTTALCGPGILNAASAVTAAAVNGPRTLGAFSKTVPGAGATGTATALTLQWAPSTGATSYEYCLVAGLTTPCTTWISTGVVTSVAITGLATGTIYSWQVRAVAGTVSAEANVSMRYSFSTAVPVGAFGKLAPSNGATGLATALVLSWQASTGATAYQYCIDTIVNNTCDATWISAGAATSVVPSALVGATTYEWQVKTTANMANAGAAWSFTTVAPVKPLAFGKSAPANAATGLATTPGLAWQTSSGASSYDYCIDTVVNNLCDATWISTGTLTTIKTATLLANTRYEWQVRSVSPVGTTVANAAVAWTFTTSGGAAAVPAAFALTAPANNAIGLSKSPGLSWQASVGATSYQYCVDTVNDNLCGGTWVSTGTARTVKLSGLISKVKYYWLVRAVNTGGTTSANAGTWWAFTTA</sequence>
<dbReference type="EMBL" id="CAEZXM010000260">
    <property type="protein sequence ID" value="CAB4702467.1"/>
    <property type="molecule type" value="Genomic_DNA"/>
</dbReference>
<dbReference type="InterPro" id="IPR050131">
    <property type="entry name" value="Peptidase_S8_subtilisin-like"/>
</dbReference>
<keyword evidence="8" id="KW-0865">Zymogen</keyword>
<feature type="domain" description="Fibronectin type-III" evidence="9">
    <location>
        <begin position="728"/>
        <end position="823"/>
    </location>
</feature>
<gene>
    <name evidence="10" type="ORF">UFOPK2366_01328</name>
</gene>
<dbReference type="SUPFAM" id="SSF49265">
    <property type="entry name" value="Fibronectin type III"/>
    <property type="match status" value="2"/>
</dbReference>
<keyword evidence="4" id="KW-0645">Protease</keyword>
<dbReference type="Pfam" id="PF00082">
    <property type="entry name" value="Peptidase_S8"/>
    <property type="match status" value="1"/>
</dbReference>
<keyword evidence="7" id="KW-0720">Serine protease</keyword>
<evidence type="ECO:0000256" key="2">
    <source>
        <dbReference type="ARBA" id="ARBA00011073"/>
    </source>
</evidence>
<dbReference type="InterPro" id="IPR036116">
    <property type="entry name" value="FN3_sf"/>
</dbReference>
<dbReference type="Gene3D" id="2.60.40.10">
    <property type="entry name" value="Immunoglobulins"/>
    <property type="match status" value="4"/>
</dbReference>
<comment type="similarity">
    <text evidence="2">Belongs to the peptidase S8 family.</text>
</comment>
<dbReference type="SMART" id="SM00060">
    <property type="entry name" value="FN3"/>
    <property type="match status" value="2"/>
</dbReference>
<evidence type="ECO:0000256" key="3">
    <source>
        <dbReference type="ARBA" id="ARBA00022525"/>
    </source>
</evidence>
<evidence type="ECO:0000256" key="4">
    <source>
        <dbReference type="ARBA" id="ARBA00022670"/>
    </source>
</evidence>
<dbReference type="InterPro" id="IPR015500">
    <property type="entry name" value="Peptidase_S8_subtilisin-rel"/>
</dbReference>
<dbReference type="SUPFAM" id="SSF52743">
    <property type="entry name" value="Subtilisin-like"/>
    <property type="match status" value="1"/>
</dbReference>
<dbReference type="PROSITE" id="PS00137">
    <property type="entry name" value="SUBTILASE_HIS"/>
    <property type="match status" value="1"/>
</dbReference>
<comment type="subcellular location">
    <subcellularLocation>
        <location evidence="1">Secreted</location>
    </subcellularLocation>
</comment>
<dbReference type="PROSITE" id="PS00138">
    <property type="entry name" value="SUBTILASE_SER"/>
    <property type="match status" value="1"/>
</dbReference>
<dbReference type="Gene3D" id="3.40.50.200">
    <property type="entry name" value="Peptidase S8/S53 domain"/>
    <property type="match status" value="1"/>
</dbReference>
<evidence type="ECO:0000256" key="5">
    <source>
        <dbReference type="ARBA" id="ARBA00022729"/>
    </source>
</evidence>
<dbReference type="PANTHER" id="PTHR43806">
    <property type="entry name" value="PEPTIDASE S8"/>
    <property type="match status" value="1"/>
</dbReference>
<keyword evidence="5" id="KW-0732">Signal</keyword>
<dbReference type="InterPro" id="IPR023827">
    <property type="entry name" value="Peptidase_S8_Asp-AS"/>
</dbReference>
<evidence type="ECO:0000256" key="6">
    <source>
        <dbReference type="ARBA" id="ARBA00022801"/>
    </source>
</evidence>
<dbReference type="FunFam" id="3.40.50.200:FF:000022">
    <property type="entry name" value="Extracellular protease"/>
    <property type="match status" value="1"/>
</dbReference>
<dbReference type="AlphaFoldDB" id="A0A6J6PUN1"/>
<dbReference type="PROSITE" id="PS51892">
    <property type="entry name" value="SUBTILASE"/>
    <property type="match status" value="1"/>
</dbReference>
<keyword evidence="6" id="KW-0378">Hydrolase</keyword>
<dbReference type="InterPro" id="IPR022398">
    <property type="entry name" value="Peptidase_S8_His-AS"/>
</dbReference>